<evidence type="ECO:0000313" key="4">
    <source>
        <dbReference type="Proteomes" id="UP000185739"/>
    </source>
</evidence>
<evidence type="ECO:0000313" key="3">
    <source>
        <dbReference type="EMBL" id="APR03779.1"/>
    </source>
</evidence>
<sequence length="645" mass="68397">MRRWLLGAIGLLGALSPASALAQTETSSSALEHANRLLGPPALPALPHRDWPARPARQPAPPPLLERLTKDPLHAAYHVGQIELAIRDTLEAPATLTLIAAQLGGHDLWRSTAPLDARKDPLPHHGAALEHAPLRDELTRLLTAIAQADRLRRQAFARLPAALTRETLLRQVGLGPHHPFDDADYRPLLGEVDHAALAAGFFDLVTASQRFQQFLRTTPPLPPMRWQADTGLGRILIDTTGKDDTHDVKNVLLLVDTGGSDEYRFAPIAEGHPIQLIFDQHGDDRYISTAPASGPAAAALGYALLWDSQGNDRYDSTGHSFSQAAALFGNALLIDEAGDDRYNARSHAQGWALGGSALLIDRQGNDHHHALAHAQGSAGPVGVALLIDADGGDRYTLAPLPLLFPSSQLPERNLSMGQGAAMGVRASDGRSLPGGLGALIDLSGDDHYEAGVFAQGAGYFQSAGLLIDAGGSDHFDAAWYAMGAAAHGAAGVLLAHGDGDDHYQASHSTALGAGHDFSTALFIDEGGNDLYQLGTLGFGAAHDNSHAVFIDTGGNDRYGLGATDCRAFGAAPMSGWGDPREIMPSQGLFFDLGGTDHYPATCPRTGNDLAWMWPRQHPALNLPSERGAGIDGEYPNPFFTAPLTY</sequence>
<dbReference type="AlphaFoldDB" id="A0A1L6FA26"/>
<dbReference type="EMBL" id="CP018839">
    <property type="protein sequence ID" value="APR03779.1"/>
    <property type="molecule type" value="Genomic_DNA"/>
</dbReference>
<feature type="region of interest" description="Disordered" evidence="1">
    <location>
        <begin position="38"/>
        <end position="59"/>
    </location>
</feature>
<keyword evidence="4" id="KW-1185">Reference proteome</keyword>
<evidence type="ECO:0000256" key="1">
    <source>
        <dbReference type="SAM" id="MobiDB-lite"/>
    </source>
</evidence>
<organism evidence="3 4">
    <name type="scientific">Thauera chlorobenzoica</name>
    <dbReference type="NCBI Taxonomy" id="96773"/>
    <lineage>
        <taxon>Bacteria</taxon>
        <taxon>Pseudomonadati</taxon>
        <taxon>Pseudomonadota</taxon>
        <taxon>Betaproteobacteria</taxon>
        <taxon>Rhodocyclales</taxon>
        <taxon>Zoogloeaceae</taxon>
        <taxon>Thauera</taxon>
    </lineage>
</organism>
<protein>
    <submittedName>
        <fullName evidence="3">Uncharacterized protein</fullName>
    </submittedName>
</protein>
<feature type="signal peptide" evidence="2">
    <location>
        <begin position="1"/>
        <end position="22"/>
    </location>
</feature>
<feature type="chain" id="PRO_5012882668" evidence="2">
    <location>
        <begin position="23"/>
        <end position="645"/>
    </location>
</feature>
<evidence type="ECO:0000256" key="2">
    <source>
        <dbReference type="SAM" id="SignalP"/>
    </source>
</evidence>
<dbReference type="KEGG" id="tcl:Tchl_0915"/>
<gene>
    <name evidence="3" type="ORF">Tchl_0915</name>
</gene>
<name>A0A1L6FA26_9RHOO</name>
<dbReference type="STRING" id="96773.Tchl_0915"/>
<keyword evidence="2" id="KW-0732">Signal</keyword>
<accession>A0A1L6FA26</accession>
<proteinExistence type="predicted"/>
<reference evidence="3 4" key="1">
    <citation type="submission" date="2016-12" db="EMBL/GenBank/DDBJ databases">
        <title>Complete genome sequence of Thauera chlorobenzoica, a Betaproteobacterium degrading haloaromatics anaerobically to CO2 and halides.</title>
        <authorList>
            <person name="Goris T."/>
            <person name="Mergelsberg M."/>
            <person name="Boll M."/>
        </authorList>
    </citation>
    <scope>NUCLEOTIDE SEQUENCE [LARGE SCALE GENOMIC DNA]</scope>
    <source>
        <strain evidence="3 4">3CB1</strain>
    </source>
</reference>
<dbReference type="Proteomes" id="UP000185739">
    <property type="component" value="Chromosome"/>
</dbReference>